<feature type="domain" description="At1g61320/AtMIF1 LRR" evidence="1">
    <location>
        <begin position="65"/>
        <end position="159"/>
    </location>
</feature>
<dbReference type="EMBL" id="JAEACU010000002">
    <property type="protein sequence ID" value="KAH7543089.1"/>
    <property type="molecule type" value="Genomic_DNA"/>
</dbReference>
<sequence length="283" mass="32989">MIQVVNRVVKLHKAPTLDEFTLGFPLISDNSEHINAWIEFATMKQVKKLSLQFYSPYWWFLWGQLYHASFIADIFPNPMYSLRDLHIQGMHVTENVIERILSKSPFLELFSLHTYSRELHKLRIVCGSNLKYLQIFEWEKLQHLEVSAQNLHTMELALATFVPLQSLNISAPNISHLILAVSPCINFDFYLNVFHKINRLALLIESQVFVEEISGQYLQFLNLASVYKFASLEKIIFELMPSSVLKKENGAEPWDYEELCLRCAQLFKTQILHIHPTVYATIT</sequence>
<dbReference type="Pfam" id="PF23622">
    <property type="entry name" value="LRR_At1g61320_AtMIF1"/>
    <property type="match status" value="1"/>
</dbReference>
<dbReference type="Proteomes" id="UP000813462">
    <property type="component" value="Unassembled WGS sequence"/>
</dbReference>
<proteinExistence type="predicted"/>
<dbReference type="PANTHER" id="PTHR34145">
    <property type="entry name" value="OS02G0105600 PROTEIN"/>
    <property type="match status" value="1"/>
</dbReference>
<accession>A0A978VW94</accession>
<protein>
    <recommendedName>
        <fullName evidence="1">At1g61320/AtMIF1 LRR domain-containing protein</fullName>
    </recommendedName>
</protein>
<evidence type="ECO:0000313" key="2">
    <source>
        <dbReference type="EMBL" id="KAH7543089.1"/>
    </source>
</evidence>
<dbReference type="InterPro" id="IPR053772">
    <property type="entry name" value="At1g61320/At1g61330-like"/>
</dbReference>
<name>A0A978VW94_ZIZJJ</name>
<evidence type="ECO:0000313" key="3">
    <source>
        <dbReference type="Proteomes" id="UP000813462"/>
    </source>
</evidence>
<dbReference type="PANTHER" id="PTHR34145:SF28">
    <property type="entry name" value="F-BOX DOMAIN-CONTAINING PROTEIN"/>
    <property type="match status" value="1"/>
</dbReference>
<dbReference type="AlphaFoldDB" id="A0A978VW94"/>
<evidence type="ECO:0000259" key="1">
    <source>
        <dbReference type="Pfam" id="PF23622"/>
    </source>
</evidence>
<dbReference type="InterPro" id="IPR055357">
    <property type="entry name" value="LRR_At1g61320_AtMIF1"/>
</dbReference>
<gene>
    <name evidence="2" type="ORF">FEM48_Zijuj02G0146200</name>
</gene>
<comment type="caution">
    <text evidence="2">The sequence shown here is derived from an EMBL/GenBank/DDBJ whole genome shotgun (WGS) entry which is preliminary data.</text>
</comment>
<reference evidence="2" key="1">
    <citation type="journal article" date="2021" name="Front. Plant Sci.">
        <title>Chromosome-Scale Genome Assembly for Chinese Sour Jujube and Insights Into Its Genome Evolution and Domestication Signature.</title>
        <authorList>
            <person name="Shen L.-Y."/>
            <person name="Luo H."/>
            <person name="Wang X.-L."/>
            <person name="Wang X.-M."/>
            <person name="Qiu X.-J."/>
            <person name="Liu H."/>
            <person name="Zhou S.-S."/>
            <person name="Jia K.-H."/>
            <person name="Nie S."/>
            <person name="Bao Y.-T."/>
            <person name="Zhang R.-G."/>
            <person name="Yun Q.-Z."/>
            <person name="Chai Y.-H."/>
            <person name="Lu J.-Y."/>
            <person name="Li Y."/>
            <person name="Zhao S.-W."/>
            <person name="Mao J.-F."/>
            <person name="Jia S.-G."/>
            <person name="Mao Y.-M."/>
        </authorList>
    </citation>
    <scope>NUCLEOTIDE SEQUENCE</scope>
    <source>
        <strain evidence="2">AT0</strain>
        <tissue evidence="2">Leaf</tissue>
    </source>
</reference>
<organism evidence="2 3">
    <name type="scientific">Ziziphus jujuba var. spinosa</name>
    <dbReference type="NCBI Taxonomy" id="714518"/>
    <lineage>
        <taxon>Eukaryota</taxon>
        <taxon>Viridiplantae</taxon>
        <taxon>Streptophyta</taxon>
        <taxon>Embryophyta</taxon>
        <taxon>Tracheophyta</taxon>
        <taxon>Spermatophyta</taxon>
        <taxon>Magnoliopsida</taxon>
        <taxon>eudicotyledons</taxon>
        <taxon>Gunneridae</taxon>
        <taxon>Pentapetalae</taxon>
        <taxon>rosids</taxon>
        <taxon>fabids</taxon>
        <taxon>Rosales</taxon>
        <taxon>Rhamnaceae</taxon>
        <taxon>Paliureae</taxon>
        <taxon>Ziziphus</taxon>
    </lineage>
</organism>
<dbReference type="SUPFAM" id="SSF52047">
    <property type="entry name" value="RNI-like"/>
    <property type="match status" value="1"/>
</dbReference>